<organism evidence="2 3">
    <name type="scientific">Enterococcus ureasiticus</name>
    <dbReference type="NCBI Taxonomy" id="903984"/>
    <lineage>
        <taxon>Bacteria</taxon>
        <taxon>Bacillati</taxon>
        <taxon>Bacillota</taxon>
        <taxon>Bacilli</taxon>
        <taxon>Lactobacillales</taxon>
        <taxon>Enterococcaceae</taxon>
        <taxon>Enterococcus</taxon>
    </lineage>
</organism>
<sequence>MDFLLLDDRTNLKLSIIRKLEQHYSFSERKDSLCAQLDISQYLLERSVLEINEDLKRFELIDEMELIEQNNEIILFQGSHVSSSIVEERYLKHSLEFTLLQTIFFNQFSSIKKYGEKHGMSRTVVYKIVDRIRKELMQYDIKLTKTFQLVGDEMKIRQYFNMLYYRIYKDSDELYNQSDVLLVNELLSAMKLHCKEVKTYYLFKHYLFVMLERVNKKHSYYLPSHFQSVDFDKKNAVYQMLEQWVKQTLNGTNREKEAEISGILSKLSMYQSEFCDLKNEVVEKYQQQLAQQIRLYPQLTLTGPDFWNNVNRTIYQHKFVTPLIDLTLRVMDLEFFHERYPIVFEVCHTFIYHLDKDEFKFSKKSLFFNLLLVLSQQYDQENENNTINIHVNFTQGEKYNQFIKAQIKIFDSFSINFQPVVRPDTDLIVSDYLPQITFSARSLIWLAPPRASDWRNFGNEIVQINKNLQLNKSRKEESEMKLL</sequence>
<name>A0A1E5G9Z1_9ENTE</name>
<dbReference type="Pfam" id="PF05043">
    <property type="entry name" value="Mga"/>
    <property type="match status" value="1"/>
</dbReference>
<evidence type="ECO:0000313" key="2">
    <source>
        <dbReference type="EMBL" id="OEG09477.1"/>
    </source>
</evidence>
<keyword evidence="3" id="KW-1185">Reference proteome</keyword>
<evidence type="ECO:0000259" key="1">
    <source>
        <dbReference type="Pfam" id="PF05043"/>
    </source>
</evidence>
<accession>A0A1E5G9Z1</accession>
<dbReference type="STRING" id="903984.BCR21_14075"/>
<feature type="domain" description="Mga helix-turn-helix" evidence="1">
    <location>
        <begin position="81"/>
        <end position="164"/>
    </location>
</feature>
<dbReference type="RefSeq" id="WP_069647155.1">
    <property type="nucleotide sequence ID" value="NZ_MIJZ01000016.1"/>
</dbReference>
<proteinExistence type="predicted"/>
<dbReference type="InterPro" id="IPR007737">
    <property type="entry name" value="Mga_HTH"/>
</dbReference>
<evidence type="ECO:0000313" key="3">
    <source>
        <dbReference type="Proteomes" id="UP000094068"/>
    </source>
</evidence>
<dbReference type="EMBL" id="MIJZ01000016">
    <property type="protein sequence ID" value="OEG09477.1"/>
    <property type="molecule type" value="Genomic_DNA"/>
</dbReference>
<comment type="caution">
    <text evidence="2">The sequence shown here is derived from an EMBL/GenBank/DDBJ whole genome shotgun (WGS) entry which is preliminary data.</text>
</comment>
<gene>
    <name evidence="2" type="ORF">BCR21_14075</name>
</gene>
<dbReference type="OrthoDB" id="2143991at2"/>
<reference evidence="3" key="1">
    <citation type="submission" date="2016-09" db="EMBL/GenBank/DDBJ databases">
        <authorList>
            <person name="Gulvik C.A."/>
        </authorList>
    </citation>
    <scope>NUCLEOTIDE SEQUENCE [LARGE SCALE GENOMIC DNA]</scope>
    <source>
        <strain evidence="3">DSM 23328</strain>
    </source>
</reference>
<dbReference type="Proteomes" id="UP000094068">
    <property type="component" value="Unassembled WGS sequence"/>
</dbReference>
<dbReference type="AlphaFoldDB" id="A0A1E5G9Z1"/>
<protein>
    <recommendedName>
        <fullName evidence="1">Mga helix-turn-helix domain-containing protein</fullName>
    </recommendedName>
</protein>